<organism evidence="1 2">
    <name type="scientific">Caerostris extrusa</name>
    <name type="common">Bark spider</name>
    <name type="synonym">Caerostris bankana</name>
    <dbReference type="NCBI Taxonomy" id="172846"/>
    <lineage>
        <taxon>Eukaryota</taxon>
        <taxon>Metazoa</taxon>
        <taxon>Ecdysozoa</taxon>
        <taxon>Arthropoda</taxon>
        <taxon>Chelicerata</taxon>
        <taxon>Arachnida</taxon>
        <taxon>Araneae</taxon>
        <taxon>Araneomorphae</taxon>
        <taxon>Entelegynae</taxon>
        <taxon>Araneoidea</taxon>
        <taxon>Araneidae</taxon>
        <taxon>Caerostris</taxon>
    </lineage>
</organism>
<dbReference type="Proteomes" id="UP001054945">
    <property type="component" value="Unassembled WGS sequence"/>
</dbReference>
<dbReference type="SUPFAM" id="SSF117281">
    <property type="entry name" value="Kelch motif"/>
    <property type="match status" value="1"/>
</dbReference>
<comment type="caution">
    <text evidence="1">The sequence shown here is derived from an EMBL/GenBank/DDBJ whole genome shotgun (WGS) entry which is preliminary data.</text>
</comment>
<name>A0AAV4RM08_CAEEX</name>
<gene>
    <name evidence="1" type="ORF">CEXT_371011</name>
</gene>
<evidence type="ECO:0000313" key="1">
    <source>
        <dbReference type="EMBL" id="GIY21816.1"/>
    </source>
</evidence>
<evidence type="ECO:0000313" key="2">
    <source>
        <dbReference type="Proteomes" id="UP001054945"/>
    </source>
</evidence>
<accession>A0AAV4RM08</accession>
<dbReference type="AlphaFoldDB" id="A0AAV4RM08"/>
<keyword evidence="2" id="KW-1185">Reference proteome</keyword>
<reference evidence="1 2" key="1">
    <citation type="submission" date="2021-06" db="EMBL/GenBank/DDBJ databases">
        <title>Caerostris extrusa draft genome.</title>
        <authorList>
            <person name="Kono N."/>
            <person name="Arakawa K."/>
        </authorList>
    </citation>
    <scope>NUCLEOTIDE SEQUENCE [LARGE SCALE GENOMIC DNA]</scope>
</reference>
<protein>
    <submittedName>
        <fullName evidence="1">Uncharacterized protein</fullName>
    </submittedName>
</protein>
<dbReference type="InterPro" id="IPR015915">
    <property type="entry name" value="Kelch-typ_b-propeller"/>
</dbReference>
<proteinExistence type="predicted"/>
<dbReference type="EMBL" id="BPLR01008058">
    <property type="protein sequence ID" value="GIY21816.1"/>
    <property type="molecule type" value="Genomic_DNA"/>
</dbReference>
<sequence length="129" mass="14082">MRTGDYGSGTTAFRTSPSRALSSGRWSAEAAVRDRGHLLRGHRHLPEELNSLDAVLVYEDVKRKVADPPFPCPAGPSFVLGGLTSFKKEALDEVILFTENTKQWHLCSTLPVPLCGFATTSVPSIIENK</sequence>